<dbReference type="Gene3D" id="1.25.40.10">
    <property type="entry name" value="Tetratricopeptide repeat domain"/>
    <property type="match status" value="1"/>
</dbReference>
<keyword evidence="1" id="KW-0472">Membrane</keyword>
<dbReference type="SUPFAM" id="SSF81901">
    <property type="entry name" value="HCP-like"/>
    <property type="match status" value="1"/>
</dbReference>
<dbReference type="KEGG" id="lsd:EMK97_08360"/>
<reference evidence="2 3" key="1">
    <citation type="submission" date="2018-12" db="EMBL/GenBank/DDBJ databases">
        <title>Complete genome of Litorilituus sediminis.</title>
        <authorList>
            <person name="Liu A."/>
            <person name="Rong J."/>
        </authorList>
    </citation>
    <scope>NUCLEOTIDE SEQUENCE [LARGE SCALE GENOMIC DNA]</scope>
    <source>
        <strain evidence="2 3">JCM 17549</strain>
    </source>
</reference>
<dbReference type="AlphaFoldDB" id="A0A4P6P855"/>
<keyword evidence="3" id="KW-1185">Reference proteome</keyword>
<evidence type="ECO:0000256" key="1">
    <source>
        <dbReference type="SAM" id="Phobius"/>
    </source>
</evidence>
<dbReference type="Proteomes" id="UP000290244">
    <property type="component" value="Chromosome"/>
</dbReference>
<dbReference type="RefSeq" id="WP_130601176.1">
    <property type="nucleotide sequence ID" value="NZ_CP034759.1"/>
</dbReference>
<evidence type="ECO:0000313" key="3">
    <source>
        <dbReference type="Proteomes" id="UP000290244"/>
    </source>
</evidence>
<evidence type="ECO:0000313" key="2">
    <source>
        <dbReference type="EMBL" id="QBG35722.1"/>
    </source>
</evidence>
<keyword evidence="1" id="KW-0812">Transmembrane</keyword>
<dbReference type="EMBL" id="CP034759">
    <property type="protein sequence ID" value="QBG35722.1"/>
    <property type="molecule type" value="Genomic_DNA"/>
</dbReference>
<name>A0A4P6P855_9GAMM</name>
<gene>
    <name evidence="2" type="ORF">EMK97_08360</name>
</gene>
<feature type="transmembrane region" description="Helical" evidence="1">
    <location>
        <begin position="24"/>
        <end position="44"/>
    </location>
</feature>
<accession>A0A4P6P855</accession>
<evidence type="ECO:0008006" key="4">
    <source>
        <dbReference type="Google" id="ProtNLM"/>
    </source>
</evidence>
<organism evidence="2 3">
    <name type="scientific">Litorilituus sediminis</name>
    <dbReference type="NCBI Taxonomy" id="718192"/>
    <lineage>
        <taxon>Bacteria</taxon>
        <taxon>Pseudomonadati</taxon>
        <taxon>Pseudomonadota</taxon>
        <taxon>Gammaproteobacteria</taxon>
        <taxon>Alteromonadales</taxon>
        <taxon>Colwelliaceae</taxon>
        <taxon>Litorilituus</taxon>
    </lineage>
</organism>
<dbReference type="InterPro" id="IPR011990">
    <property type="entry name" value="TPR-like_helical_dom_sf"/>
</dbReference>
<dbReference type="OrthoDB" id="6101333at2"/>
<protein>
    <recommendedName>
        <fullName evidence="4">Sel1 repeat family protein</fullName>
    </recommendedName>
</protein>
<keyword evidence="1" id="KW-1133">Transmembrane helix</keyword>
<sequence length="297" mass="34201">MDNSINASASFSLFSKWLNKAKKLFFSFNIIHIMVLAAIAFTVYKQWQHATQESSETLAFLEQPKIGDIYFLDRRKLTQDYRSKEKYRLAQLVDITGDIVTLRYGNMFYFTEQAAIDGIRYGQLRYSDYLEPKRYDYSPDELAKLLASSAIIKIKRPKHNSLYGNYTSPDTAAIKTSASDMYVPGKREHIAALSLLNNMYNEDNIERGLSLLSQSAQLGFAPAQVSLGEFYLQPSFYDSEQALYWFKQAGLQSHKPGILKYVTICKRQQGCSEINFYQQLYDAGVNIKVRQFDFELQ</sequence>
<proteinExistence type="predicted"/>